<proteinExistence type="predicted"/>
<dbReference type="AlphaFoldDB" id="A0A4S8LV16"/>
<dbReference type="EMBL" id="ML179255">
    <property type="protein sequence ID" value="THU93191.1"/>
    <property type="molecule type" value="Genomic_DNA"/>
</dbReference>
<keyword evidence="3" id="KW-1185">Reference proteome</keyword>
<organism evidence="2 3">
    <name type="scientific">Dendrothele bispora (strain CBS 962.96)</name>
    <dbReference type="NCBI Taxonomy" id="1314807"/>
    <lineage>
        <taxon>Eukaryota</taxon>
        <taxon>Fungi</taxon>
        <taxon>Dikarya</taxon>
        <taxon>Basidiomycota</taxon>
        <taxon>Agaricomycotina</taxon>
        <taxon>Agaricomycetes</taxon>
        <taxon>Agaricomycetidae</taxon>
        <taxon>Agaricales</taxon>
        <taxon>Agaricales incertae sedis</taxon>
        <taxon>Dendrothele</taxon>
    </lineage>
</organism>
<evidence type="ECO:0000256" key="1">
    <source>
        <dbReference type="SAM" id="MobiDB-lite"/>
    </source>
</evidence>
<protein>
    <submittedName>
        <fullName evidence="2">Uncharacterized protein</fullName>
    </submittedName>
</protein>
<sequence>MCDNLDTTRLRDIIIQSVKLIMPPKGDKNPVKRIPWDANEMALTFPKMRKSFEWYCLKVGRTREESEAAVIGGAIATQMYNMAKPYTLIVAKTTADEDNGTQCKKKCKRKSELTSLARQPEKEEAKLKPAQANKKNKTTGKGEGWVCKKKRLDVKDYRALCEIKNATIVANNEKGVYMSKRREGATMSPSGSLLHRPRSSVL</sequence>
<dbReference type="OrthoDB" id="3211402at2759"/>
<feature type="region of interest" description="Disordered" evidence="1">
    <location>
        <begin position="182"/>
        <end position="202"/>
    </location>
</feature>
<evidence type="ECO:0000313" key="2">
    <source>
        <dbReference type="EMBL" id="THU93191.1"/>
    </source>
</evidence>
<feature type="region of interest" description="Disordered" evidence="1">
    <location>
        <begin position="114"/>
        <end position="142"/>
    </location>
</feature>
<accession>A0A4S8LV16</accession>
<gene>
    <name evidence="2" type="ORF">K435DRAFT_799897</name>
</gene>
<evidence type="ECO:0000313" key="3">
    <source>
        <dbReference type="Proteomes" id="UP000297245"/>
    </source>
</evidence>
<dbReference type="Proteomes" id="UP000297245">
    <property type="component" value="Unassembled WGS sequence"/>
</dbReference>
<reference evidence="2 3" key="1">
    <citation type="journal article" date="2019" name="Nat. Ecol. Evol.">
        <title>Megaphylogeny resolves global patterns of mushroom evolution.</title>
        <authorList>
            <person name="Varga T."/>
            <person name="Krizsan K."/>
            <person name="Foldi C."/>
            <person name="Dima B."/>
            <person name="Sanchez-Garcia M."/>
            <person name="Sanchez-Ramirez S."/>
            <person name="Szollosi G.J."/>
            <person name="Szarkandi J.G."/>
            <person name="Papp V."/>
            <person name="Albert L."/>
            <person name="Andreopoulos W."/>
            <person name="Angelini C."/>
            <person name="Antonin V."/>
            <person name="Barry K.W."/>
            <person name="Bougher N.L."/>
            <person name="Buchanan P."/>
            <person name="Buyck B."/>
            <person name="Bense V."/>
            <person name="Catcheside P."/>
            <person name="Chovatia M."/>
            <person name="Cooper J."/>
            <person name="Damon W."/>
            <person name="Desjardin D."/>
            <person name="Finy P."/>
            <person name="Geml J."/>
            <person name="Haridas S."/>
            <person name="Hughes K."/>
            <person name="Justo A."/>
            <person name="Karasinski D."/>
            <person name="Kautmanova I."/>
            <person name="Kiss B."/>
            <person name="Kocsube S."/>
            <person name="Kotiranta H."/>
            <person name="LaButti K.M."/>
            <person name="Lechner B.E."/>
            <person name="Liimatainen K."/>
            <person name="Lipzen A."/>
            <person name="Lukacs Z."/>
            <person name="Mihaltcheva S."/>
            <person name="Morgado L.N."/>
            <person name="Niskanen T."/>
            <person name="Noordeloos M.E."/>
            <person name="Ohm R.A."/>
            <person name="Ortiz-Santana B."/>
            <person name="Ovrebo C."/>
            <person name="Racz N."/>
            <person name="Riley R."/>
            <person name="Savchenko A."/>
            <person name="Shiryaev A."/>
            <person name="Soop K."/>
            <person name="Spirin V."/>
            <person name="Szebenyi C."/>
            <person name="Tomsovsky M."/>
            <person name="Tulloss R.E."/>
            <person name="Uehling J."/>
            <person name="Grigoriev I.V."/>
            <person name="Vagvolgyi C."/>
            <person name="Papp T."/>
            <person name="Martin F.M."/>
            <person name="Miettinen O."/>
            <person name="Hibbett D.S."/>
            <person name="Nagy L.G."/>
        </authorList>
    </citation>
    <scope>NUCLEOTIDE SEQUENCE [LARGE SCALE GENOMIC DNA]</scope>
    <source>
        <strain evidence="2 3">CBS 962.96</strain>
    </source>
</reference>
<name>A0A4S8LV16_DENBC</name>